<evidence type="ECO:0000313" key="1">
    <source>
        <dbReference type="EMBL" id="EEF62804.1"/>
    </source>
</evidence>
<keyword evidence="2" id="KW-1185">Reference proteome</keyword>
<sequence precursor="true">MAAGLRPNRLCFPPALHGPIHLDLAVCLPETTQELSTVRDLLSLFSLPGKPRLHNIHP</sequence>
<dbReference type="AlphaFoldDB" id="B9XBB9"/>
<gene>
    <name evidence="1" type="ORF">Cflav_PD5439</name>
</gene>
<dbReference type="STRING" id="320771.Cflav_PD5439"/>
<reference evidence="1 2" key="1">
    <citation type="journal article" date="2011" name="J. Bacteriol.">
        <title>Genome sequence of 'Pedosphaera parvula' Ellin514, an aerobic Verrucomicrobial isolate from pasture soil.</title>
        <authorList>
            <person name="Kant R."/>
            <person name="van Passel M.W."/>
            <person name="Sangwan P."/>
            <person name="Palva A."/>
            <person name="Lucas S."/>
            <person name="Copeland A."/>
            <person name="Lapidus A."/>
            <person name="Glavina Del Rio T."/>
            <person name="Dalin E."/>
            <person name="Tice H."/>
            <person name="Bruce D."/>
            <person name="Goodwin L."/>
            <person name="Pitluck S."/>
            <person name="Chertkov O."/>
            <person name="Larimer F.W."/>
            <person name="Land M.L."/>
            <person name="Hauser L."/>
            <person name="Brettin T.S."/>
            <person name="Detter J.C."/>
            <person name="Han S."/>
            <person name="de Vos W.M."/>
            <person name="Janssen P.H."/>
            <person name="Smidt H."/>
        </authorList>
    </citation>
    <scope>NUCLEOTIDE SEQUENCE [LARGE SCALE GENOMIC DNA]</scope>
    <source>
        <strain evidence="1 2">Ellin514</strain>
    </source>
</reference>
<dbReference type="Proteomes" id="UP000003688">
    <property type="component" value="Unassembled WGS sequence"/>
</dbReference>
<proteinExistence type="predicted"/>
<dbReference type="EMBL" id="ABOX02000003">
    <property type="protein sequence ID" value="EEF62804.1"/>
    <property type="molecule type" value="Genomic_DNA"/>
</dbReference>
<name>B9XBB9_PEDPL</name>
<organism evidence="1 2">
    <name type="scientific">Pedosphaera parvula (strain Ellin514)</name>
    <dbReference type="NCBI Taxonomy" id="320771"/>
    <lineage>
        <taxon>Bacteria</taxon>
        <taxon>Pseudomonadati</taxon>
        <taxon>Verrucomicrobiota</taxon>
        <taxon>Pedosphaerae</taxon>
        <taxon>Pedosphaerales</taxon>
        <taxon>Pedosphaeraceae</taxon>
        <taxon>Pedosphaera</taxon>
    </lineage>
</organism>
<comment type="caution">
    <text evidence="1">The sequence shown here is derived from an EMBL/GenBank/DDBJ whole genome shotgun (WGS) entry which is preliminary data.</text>
</comment>
<accession>B9XBB9</accession>
<protein>
    <submittedName>
        <fullName evidence="1">Uncharacterized protein</fullName>
    </submittedName>
</protein>
<evidence type="ECO:0000313" key="2">
    <source>
        <dbReference type="Proteomes" id="UP000003688"/>
    </source>
</evidence>